<reference evidence="1 2" key="1">
    <citation type="submission" date="2016-08" db="EMBL/GenBank/DDBJ databases">
        <authorList>
            <person name="Seilhamer J.J."/>
        </authorList>
    </citation>
    <scope>NUCLEOTIDE SEQUENCE [LARGE SCALE GENOMIC DNA]</scope>
    <source>
        <strain evidence="1 2">DX4</strain>
    </source>
</reference>
<keyword evidence="2" id="KW-1185">Reference proteome</keyword>
<dbReference type="KEGG" id="psty:BFS30_09610"/>
<organism evidence="1 2">
    <name type="scientific">Pedobacter steynii</name>
    <dbReference type="NCBI Taxonomy" id="430522"/>
    <lineage>
        <taxon>Bacteria</taxon>
        <taxon>Pseudomonadati</taxon>
        <taxon>Bacteroidota</taxon>
        <taxon>Sphingobacteriia</taxon>
        <taxon>Sphingobacteriales</taxon>
        <taxon>Sphingobacteriaceae</taxon>
        <taxon>Pedobacter</taxon>
    </lineage>
</organism>
<dbReference type="Proteomes" id="UP000094313">
    <property type="component" value="Chromosome"/>
</dbReference>
<dbReference type="AlphaFoldDB" id="A0A1D7QFF7"/>
<evidence type="ECO:0000313" key="2">
    <source>
        <dbReference type="Proteomes" id="UP000094313"/>
    </source>
</evidence>
<gene>
    <name evidence="1" type="ORF">BFS30_09610</name>
</gene>
<sequence length="215" mass="23938">MGLITWGILGGFRKKTGAVVGAFYRGQDVIRAIPRSSTKSRTQAQQMQRSKFGLVTKYLSRFSSIIDTGYPNAGKRTKMNEAVAYHLRAAVTGTFPDYEMDHSKLFFSHGAREFAFDAKAVALPNLEVEFNWKHEGNDRKNMSANDTVTVVVYDPETEICITAESFVKRSAKKAVLQLPSMLLGNEVYCYLSVNSESKPTVSSETQFLGKVIVVM</sequence>
<proteinExistence type="predicted"/>
<dbReference type="OrthoDB" id="665435at2"/>
<protein>
    <submittedName>
        <fullName evidence="1">Uncharacterized protein</fullName>
    </submittedName>
</protein>
<dbReference type="Pfam" id="PF19781">
    <property type="entry name" value="DUF6266"/>
    <property type="match status" value="1"/>
</dbReference>
<dbReference type="InterPro" id="IPR046233">
    <property type="entry name" value="DUF6266"/>
</dbReference>
<dbReference type="EMBL" id="CP017141">
    <property type="protein sequence ID" value="AOM77400.1"/>
    <property type="molecule type" value="Genomic_DNA"/>
</dbReference>
<dbReference type="RefSeq" id="WP_069379090.1">
    <property type="nucleotide sequence ID" value="NZ_CP017141.1"/>
</dbReference>
<name>A0A1D7QFF7_9SPHI</name>
<evidence type="ECO:0000313" key="1">
    <source>
        <dbReference type="EMBL" id="AOM77400.1"/>
    </source>
</evidence>
<accession>A0A1D7QFF7</accession>